<dbReference type="PROSITE" id="PS51257">
    <property type="entry name" value="PROKAR_LIPOPROTEIN"/>
    <property type="match status" value="1"/>
</dbReference>
<dbReference type="Pfam" id="PF13379">
    <property type="entry name" value="NMT1_2"/>
    <property type="match status" value="1"/>
</dbReference>
<accession>A0A8T4GQ77</accession>
<dbReference type="Proteomes" id="UP000765891">
    <property type="component" value="Unassembled WGS sequence"/>
</dbReference>
<reference evidence="2" key="1">
    <citation type="submission" date="2021-03" db="EMBL/GenBank/DDBJ databases">
        <title>Genomic Encyclopedia of Type Strains, Phase IV (KMG-IV): sequencing the most valuable type-strain genomes for metagenomic binning, comparative biology and taxonomic classification.</title>
        <authorList>
            <person name="Goeker M."/>
        </authorList>
    </citation>
    <scope>NUCLEOTIDE SEQUENCE</scope>
    <source>
        <strain evidence="2">DSM 22443</strain>
    </source>
</reference>
<comment type="caution">
    <text evidence="2">The sequence shown here is derived from an EMBL/GenBank/DDBJ whole genome shotgun (WGS) entry which is preliminary data.</text>
</comment>
<protein>
    <submittedName>
        <fullName evidence="2">NitT/TauT family transport system substrate-binding protein</fullName>
    </submittedName>
</protein>
<dbReference type="OrthoDB" id="10037at2157"/>
<dbReference type="SUPFAM" id="SSF53850">
    <property type="entry name" value="Periplasmic binding protein-like II"/>
    <property type="match status" value="1"/>
</dbReference>
<evidence type="ECO:0000313" key="3">
    <source>
        <dbReference type="Proteomes" id="UP000765891"/>
    </source>
</evidence>
<feature type="region of interest" description="Disordered" evidence="1">
    <location>
        <begin position="178"/>
        <end position="197"/>
    </location>
</feature>
<dbReference type="Gene3D" id="3.40.190.10">
    <property type="entry name" value="Periplasmic binding protein-like II"/>
    <property type="match status" value="2"/>
</dbReference>
<dbReference type="PANTHER" id="PTHR30024">
    <property type="entry name" value="ALIPHATIC SULFONATES-BINDING PROTEIN-RELATED"/>
    <property type="match status" value="1"/>
</dbReference>
<dbReference type="PANTHER" id="PTHR30024:SF42">
    <property type="entry name" value="ALIPHATIC SULFONATES-BINDING PROTEIN-RELATED"/>
    <property type="match status" value="1"/>
</dbReference>
<dbReference type="AlphaFoldDB" id="A0A8T4GQ77"/>
<sequence>MVSVSRREMIAATGAGITALAGCVSGGTSSGGGTESMHVGWVPIYSNMQYFVMTQRGYYDGLDAEVSTTKFASGPAAVKAFAAGDIDVGLFGVTPSMVLTDKGVNADVLAANSRNGFEMVATDDFADRYDEQGADAFERYADDRGSKPVWGTAPDGSVPDTLTRYWLEKDLDAGQTEDLVDKPKVPPAKAPQTAQSRDITGTTVQEPYATLVAGIDGYRQIEWSGNVLPGHPVTVSFVSNRVSDSLKRDFVEQHVRATNAIRDDPASAATDAAAVLDLDADLAERAMASKASDFLANPHDIADQSVAMSTFVADVGNISGEMSADELFDFSVYDDVA</sequence>
<organism evidence="2 3">
    <name type="scientific">Halarchaeum rubridurum</name>
    <dbReference type="NCBI Taxonomy" id="489911"/>
    <lineage>
        <taxon>Archaea</taxon>
        <taxon>Methanobacteriati</taxon>
        <taxon>Methanobacteriota</taxon>
        <taxon>Stenosarchaea group</taxon>
        <taxon>Halobacteria</taxon>
        <taxon>Halobacteriales</taxon>
        <taxon>Halobacteriaceae</taxon>
    </lineage>
</organism>
<name>A0A8T4GQ77_9EURY</name>
<gene>
    <name evidence="2" type="ORF">J2752_002378</name>
</gene>
<proteinExistence type="predicted"/>
<evidence type="ECO:0000256" key="1">
    <source>
        <dbReference type="SAM" id="MobiDB-lite"/>
    </source>
</evidence>
<dbReference type="RefSeq" id="WP_188872763.1">
    <property type="nucleotide sequence ID" value="NZ_BMOO01000005.1"/>
</dbReference>
<evidence type="ECO:0000313" key="2">
    <source>
        <dbReference type="EMBL" id="MBP1955455.1"/>
    </source>
</evidence>
<dbReference type="EMBL" id="JAGGKO010000004">
    <property type="protein sequence ID" value="MBP1955455.1"/>
    <property type="molecule type" value="Genomic_DNA"/>
</dbReference>